<name>A0ABN8M5B2_9CNID</name>
<protein>
    <recommendedName>
        <fullName evidence="2">TRADD-like N-terminal domain-containing protein</fullName>
    </recommendedName>
</protein>
<feature type="domain" description="TRADD-like N-terminal" evidence="2">
    <location>
        <begin position="171"/>
        <end position="210"/>
    </location>
</feature>
<feature type="region of interest" description="Disordered" evidence="1">
    <location>
        <begin position="40"/>
        <end position="81"/>
    </location>
</feature>
<dbReference type="EMBL" id="CALNXI010000312">
    <property type="protein sequence ID" value="CAH3024632.1"/>
    <property type="molecule type" value="Genomic_DNA"/>
</dbReference>
<organism evidence="3 4">
    <name type="scientific">Porites evermanni</name>
    <dbReference type="NCBI Taxonomy" id="104178"/>
    <lineage>
        <taxon>Eukaryota</taxon>
        <taxon>Metazoa</taxon>
        <taxon>Cnidaria</taxon>
        <taxon>Anthozoa</taxon>
        <taxon>Hexacorallia</taxon>
        <taxon>Scleractinia</taxon>
        <taxon>Fungiina</taxon>
        <taxon>Poritidae</taxon>
        <taxon>Porites</taxon>
    </lineage>
</organism>
<accession>A0ABN8M5B2</accession>
<evidence type="ECO:0000259" key="2">
    <source>
        <dbReference type="Pfam" id="PF20694"/>
    </source>
</evidence>
<dbReference type="InterPro" id="IPR049341">
    <property type="entry name" value="TRADD-like_N"/>
</dbReference>
<dbReference type="Proteomes" id="UP001159427">
    <property type="component" value="Unassembled WGS sequence"/>
</dbReference>
<dbReference type="Pfam" id="PF20694">
    <property type="entry name" value="TRADD-like_N"/>
    <property type="match status" value="1"/>
</dbReference>
<reference evidence="3 4" key="1">
    <citation type="submission" date="2022-05" db="EMBL/GenBank/DDBJ databases">
        <authorList>
            <consortium name="Genoscope - CEA"/>
            <person name="William W."/>
        </authorList>
    </citation>
    <scope>NUCLEOTIDE SEQUENCE [LARGE SCALE GENOMIC DNA]</scope>
</reference>
<comment type="caution">
    <text evidence="3">The sequence shown here is derived from an EMBL/GenBank/DDBJ whole genome shotgun (WGS) entry which is preliminary data.</text>
</comment>
<sequence length="253" mass="29104">MRLKEINSLNKSYDKMYSWEEQCEALVERMWKMVHDQSCPMNSSSKGQHLVKSPPAHTQHKAAKQTVPDPLPQAQQSQRRQIANHKNYEQRYRLLEAKQSSPVRTRPGRSNGVLVKLTVSARELSKEQQEKIDEILQLHVQLYTENHKLSSPNGVRAFVQHITRAYNLAVESVEMGSLIITVKCPTLESLERLWSDYQSGCLDDIAEIFLLTTDIKSKLDLDIVRFKITIEEENYLAFKRALSGTLSNFSEAF</sequence>
<proteinExistence type="predicted"/>
<evidence type="ECO:0000313" key="3">
    <source>
        <dbReference type="EMBL" id="CAH3024632.1"/>
    </source>
</evidence>
<gene>
    <name evidence="3" type="ORF">PEVE_00023527</name>
</gene>
<evidence type="ECO:0000256" key="1">
    <source>
        <dbReference type="SAM" id="MobiDB-lite"/>
    </source>
</evidence>
<keyword evidence="4" id="KW-1185">Reference proteome</keyword>
<evidence type="ECO:0000313" key="4">
    <source>
        <dbReference type="Proteomes" id="UP001159427"/>
    </source>
</evidence>